<evidence type="ECO:0008006" key="4">
    <source>
        <dbReference type="Google" id="ProtNLM"/>
    </source>
</evidence>
<feature type="region of interest" description="Disordered" evidence="1">
    <location>
        <begin position="1"/>
        <end position="26"/>
    </location>
</feature>
<accession>A0ABS3DLG8</accession>
<organism evidence="2 3">
    <name type="scientific">Corallococcus macrosporus</name>
    <dbReference type="NCBI Taxonomy" id="35"/>
    <lineage>
        <taxon>Bacteria</taxon>
        <taxon>Pseudomonadati</taxon>
        <taxon>Myxococcota</taxon>
        <taxon>Myxococcia</taxon>
        <taxon>Myxococcales</taxon>
        <taxon>Cystobacterineae</taxon>
        <taxon>Myxococcaceae</taxon>
        <taxon>Corallococcus</taxon>
    </lineage>
</organism>
<reference evidence="2 3" key="1">
    <citation type="submission" date="2021-02" db="EMBL/GenBank/DDBJ databases">
        <title>De Novo genome assembly of isolated myxobacteria.</title>
        <authorList>
            <person name="Stevens D.C."/>
        </authorList>
    </citation>
    <scope>NUCLEOTIDE SEQUENCE [LARGE SCALE GENOMIC DNA]</scope>
    <source>
        <strain evidence="2 3">ATCC 29039</strain>
    </source>
</reference>
<proteinExistence type="predicted"/>
<keyword evidence="3" id="KW-1185">Reference proteome</keyword>
<name>A0ABS3DLG8_9BACT</name>
<dbReference type="Proteomes" id="UP000664052">
    <property type="component" value="Unassembled WGS sequence"/>
</dbReference>
<comment type="caution">
    <text evidence="2">The sequence shown here is derived from an EMBL/GenBank/DDBJ whole genome shotgun (WGS) entry which is preliminary data.</text>
</comment>
<gene>
    <name evidence="2" type="ORF">JYK02_31920</name>
</gene>
<evidence type="ECO:0000256" key="1">
    <source>
        <dbReference type="SAM" id="MobiDB-lite"/>
    </source>
</evidence>
<sequence length="59" mass="6880">MDTHDMMEGCSMPESEKKQRRQRRRFRPEFKTGAVKLLVLEEGESVARGLDLTETALRK</sequence>
<evidence type="ECO:0000313" key="3">
    <source>
        <dbReference type="Proteomes" id="UP000664052"/>
    </source>
</evidence>
<dbReference type="EMBL" id="JAFIMU010000010">
    <property type="protein sequence ID" value="MBN8232133.1"/>
    <property type="molecule type" value="Genomic_DNA"/>
</dbReference>
<protein>
    <recommendedName>
        <fullName evidence="4">Transposase</fullName>
    </recommendedName>
</protein>
<evidence type="ECO:0000313" key="2">
    <source>
        <dbReference type="EMBL" id="MBN8232133.1"/>
    </source>
</evidence>
<dbReference type="RefSeq" id="WP_207056663.1">
    <property type="nucleotide sequence ID" value="NZ_JAFIMU010000010.1"/>
</dbReference>